<accession>A0ABT2ZYT2</accession>
<dbReference type="InterPro" id="IPR004852">
    <property type="entry name" value="Di-haem_cyt_c_peroxidsae"/>
</dbReference>
<name>A0ABT2ZYT2_9RHOB</name>
<evidence type="ECO:0000256" key="7">
    <source>
        <dbReference type="SAM" id="SignalP"/>
    </source>
</evidence>
<dbReference type="InterPro" id="IPR009056">
    <property type="entry name" value="Cyt_c-like_dom"/>
</dbReference>
<evidence type="ECO:0000256" key="4">
    <source>
        <dbReference type="ARBA" id="ARBA00023002"/>
    </source>
</evidence>
<evidence type="ECO:0000256" key="2">
    <source>
        <dbReference type="ARBA" id="ARBA00022617"/>
    </source>
</evidence>
<keyword evidence="3 6" id="KW-0479">Metal-binding</keyword>
<keyword evidence="5 6" id="KW-0408">Iron</keyword>
<sequence>MRGRTWAWLGAAWLAATTAAAQDLPRAVTDADYAPVNRAEAELGQLLFFDPILAGNRNISCATCHHPRFATSDGLSLGLGEGAIGLGPDRHVTDTNIPEQHIPRNSPALFNLGAAEFTRLFHDGRIEADPSRPSGLRTPMEDEMVTGFVSILSAQTMFPVLSPDEMAGHYSENEIAKAVRSGRITGEGGAWDRIAARVAEIPAYQAGFESVYPDIAAGRALDFTDISNAIAAFVAFEWRSDTSPFDAALRGETPLSPAAAAGAELFYGAAGCAECHSGPFLTDHQFHAMAAPQLGPGKAERFESHSRDEGRARVTNRAEDRFAFRTPSLRNVARTGPWGHAGGHRDLASFVTDHAARAEGLARYQSQALLPELSVSKYVWAILNDAAARAEIAAAAGPGIALSADEVSAIVAFLESLTDPEAIAGRLGIPESVPSGLPVER</sequence>
<dbReference type="SUPFAM" id="SSF46626">
    <property type="entry name" value="Cytochrome c"/>
    <property type="match status" value="2"/>
</dbReference>
<evidence type="ECO:0000313" key="9">
    <source>
        <dbReference type="EMBL" id="MCV2878909.1"/>
    </source>
</evidence>
<feature type="domain" description="Cytochrome c" evidence="8">
    <location>
        <begin position="39"/>
        <end position="156"/>
    </location>
</feature>
<comment type="subcellular location">
    <subcellularLocation>
        <location evidence="1">Cell envelope</location>
    </subcellularLocation>
</comment>
<feature type="chain" id="PRO_5046192181" evidence="7">
    <location>
        <begin position="22"/>
        <end position="441"/>
    </location>
</feature>
<dbReference type="Gene3D" id="1.10.760.10">
    <property type="entry name" value="Cytochrome c-like domain"/>
    <property type="match status" value="2"/>
</dbReference>
<dbReference type="InterPro" id="IPR051395">
    <property type="entry name" value="Cytochrome_c_Peroxidase/MauG"/>
</dbReference>
<keyword evidence="7" id="KW-0732">Signal</keyword>
<evidence type="ECO:0000256" key="1">
    <source>
        <dbReference type="ARBA" id="ARBA00004196"/>
    </source>
</evidence>
<dbReference type="RefSeq" id="WP_263847715.1">
    <property type="nucleotide sequence ID" value="NZ_JAOWKW010000006.1"/>
</dbReference>
<comment type="caution">
    <text evidence="9">The sequence shown here is derived from an EMBL/GenBank/DDBJ whole genome shotgun (WGS) entry which is preliminary data.</text>
</comment>
<gene>
    <name evidence="9" type="ORF">OE699_08575</name>
</gene>
<organism evidence="9 10">
    <name type="scientific">Sedimentimonas flavescens</name>
    <dbReference type="NCBI Taxonomy" id="2851012"/>
    <lineage>
        <taxon>Bacteria</taxon>
        <taxon>Pseudomonadati</taxon>
        <taxon>Pseudomonadota</taxon>
        <taxon>Alphaproteobacteria</taxon>
        <taxon>Rhodobacterales</taxon>
        <taxon>Rhodobacter group</taxon>
        <taxon>Sedimentimonas</taxon>
    </lineage>
</organism>
<feature type="domain" description="Cytochrome c" evidence="8">
    <location>
        <begin position="257"/>
        <end position="418"/>
    </location>
</feature>
<evidence type="ECO:0000256" key="5">
    <source>
        <dbReference type="ARBA" id="ARBA00023004"/>
    </source>
</evidence>
<evidence type="ECO:0000256" key="3">
    <source>
        <dbReference type="ARBA" id="ARBA00022723"/>
    </source>
</evidence>
<dbReference type="Pfam" id="PF03150">
    <property type="entry name" value="CCP_MauG"/>
    <property type="match status" value="1"/>
</dbReference>
<reference evidence="9 10" key="1">
    <citation type="submission" date="2022-10" db="EMBL/GenBank/DDBJ databases">
        <title>Sinirhodobacter sp. nov., isolated from ocean surface sediments.</title>
        <authorList>
            <person name="He W."/>
            <person name="Wang L."/>
            <person name="Zhang D.-F."/>
        </authorList>
    </citation>
    <scope>NUCLEOTIDE SEQUENCE [LARGE SCALE GENOMIC DNA]</scope>
    <source>
        <strain evidence="9 10">WL0115</strain>
    </source>
</reference>
<keyword evidence="4" id="KW-0560">Oxidoreductase</keyword>
<keyword evidence="9" id="KW-0575">Peroxidase</keyword>
<keyword evidence="10" id="KW-1185">Reference proteome</keyword>
<proteinExistence type="predicted"/>
<evidence type="ECO:0000313" key="10">
    <source>
        <dbReference type="Proteomes" id="UP001526166"/>
    </source>
</evidence>
<dbReference type="PROSITE" id="PS51007">
    <property type="entry name" value="CYTC"/>
    <property type="match status" value="2"/>
</dbReference>
<dbReference type="InterPro" id="IPR036909">
    <property type="entry name" value="Cyt_c-like_dom_sf"/>
</dbReference>
<keyword evidence="2 6" id="KW-0349">Heme</keyword>
<dbReference type="Proteomes" id="UP001526166">
    <property type="component" value="Unassembled WGS sequence"/>
</dbReference>
<evidence type="ECO:0000259" key="8">
    <source>
        <dbReference type="PROSITE" id="PS51007"/>
    </source>
</evidence>
<dbReference type="PANTHER" id="PTHR30600">
    <property type="entry name" value="CYTOCHROME C PEROXIDASE-RELATED"/>
    <property type="match status" value="1"/>
</dbReference>
<dbReference type="GO" id="GO:0004601">
    <property type="term" value="F:peroxidase activity"/>
    <property type="evidence" value="ECO:0007669"/>
    <property type="project" value="UniProtKB-KW"/>
</dbReference>
<dbReference type="EMBL" id="JAOWKW010000006">
    <property type="protein sequence ID" value="MCV2878909.1"/>
    <property type="molecule type" value="Genomic_DNA"/>
</dbReference>
<protein>
    <submittedName>
        <fullName evidence="9">Cytochrome-c peroxidase</fullName>
    </submittedName>
</protein>
<feature type="signal peptide" evidence="7">
    <location>
        <begin position="1"/>
        <end position="21"/>
    </location>
</feature>
<evidence type="ECO:0000256" key="6">
    <source>
        <dbReference type="PROSITE-ProRule" id="PRU00433"/>
    </source>
</evidence>